<name>A0A8S2X8Z4_9BILA</name>
<evidence type="ECO:0008006" key="3">
    <source>
        <dbReference type="Google" id="ProtNLM"/>
    </source>
</evidence>
<feature type="non-terminal residue" evidence="1">
    <location>
        <position position="1"/>
    </location>
</feature>
<dbReference type="InterPro" id="IPR036770">
    <property type="entry name" value="Ankyrin_rpt-contain_sf"/>
</dbReference>
<accession>A0A8S2X8Z4</accession>
<dbReference type="Proteomes" id="UP000682733">
    <property type="component" value="Unassembled WGS sequence"/>
</dbReference>
<gene>
    <name evidence="1" type="ORF">TMI583_LOCUS47121</name>
</gene>
<dbReference type="SUPFAM" id="SSF48403">
    <property type="entry name" value="Ankyrin repeat"/>
    <property type="match status" value="1"/>
</dbReference>
<comment type="caution">
    <text evidence="1">The sequence shown here is derived from an EMBL/GenBank/DDBJ whole genome shotgun (WGS) entry which is preliminary data.</text>
</comment>
<evidence type="ECO:0000313" key="2">
    <source>
        <dbReference type="Proteomes" id="UP000682733"/>
    </source>
</evidence>
<dbReference type="AlphaFoldDB" id="A0A8S2X8Z4"/>
<evidence type="ECO:0000313" key="1">
    <source>
        <dbReference type="EMBL" id="CAF4480344.1"/>
    </source>
</evidence>
<organism evidence="1 2">
    <name type="scientific">Didymodactylos carnosus</name>
    <dbReference type="NCBI Taxonomy" id="1234261"/>
    <lineage>
        <taxon>Eukaryota</taxon>
        <taxon>Metazoa</taxon>
        <taxon>Spiralia</taxon>
        <taxon>Gnathifera</taxon>
        <taxon>Rotifera</taxon>
        <taxon>Eurotatoria</taxon>
        <taxon>Bdelloidea</taxon>
        <taxon>Philodinida</taxon>
        <taxon>Philodinidae</taxon>
        <taxon>Didymodactylos</taxon>
    </lineage>
</organism>
<proteinExistence type="predicted"/>
<dbReference type="Gene3D" id="1.25.40.20">
    <property type="entry name" value="Ankyrin repeat-containing domain"/>
    <property type="match status" value="1"/>
</dbReference>
<protein>
    <recommendedName>
        <fullName evidence="3">ANK_REP_REGION domain-containing protein</fullName>
    </recommendedName>
</protein>
<dbReference type="EMBL" id="CAJOBA010090045">
    <property type="protein sequence ID" value="CAF4480344.1"/>
    <property type="molecule type" value="Genomic_DNA"/>
</dbReference>
<reference evidence="1" key="1">
    <citation type="submission" date="2021-02" db="EMBL/GenBank/DDBJ databases">
        <authorList>
            <person name="Nowell W R."/>
        </authorList>
    </citation>
    <scope>NUCLEOTIDE SEQUENCE</scope>
</reference>
<sequence length="61" mass="6750">MEAIQICLTNGAKIDDQQDDLSTPAHLACAQGSLELLKLMFDCQQELKEKVIRISDVQGMT</sequence>
<dbReference type="Pfam" id="PF13637">
    <property type="entry name" value="Ank_4"/>
    <property type="match status" value="1"/>
</dbReference>
<dbReference type="InterPro" id="IPR002110">
    <property type="entry name" value="Ankyrin_rpt"/>
</dbReference>